<comment type="subcellular location">
    <subcellularLocation>
        <location evidence="1 8">Cell membrane</location>
        <topology evidence="1 8">Multi-pass membrane protein</topology>
    </subcellularLocation>
</comment>
<dbReference type="GO" id="GO:0015129">
    <property type="term" value="F:lactate transmembrane transporter activity"/>
    <property type="evidence" value="ECO:0007669"/>
    <property type="project" value="UniProtKB-UniRule"/>
</dbReference>
<dbReference type="GO" id="GO:0005886">
    <property type="term" value="C:plasma membrane"/>
    <property type="evidence" value="ECO:0007669"/>
    <property type="project" value="UniProtKB-SubCell"/>
</dbReference>
<evidence type="ECO:0000256" key="2">
    <source>
        <dbReference type="ARBA" id="ARBA00010100"/>
    </source>
</evidence>
<dbReference type="NCBIfam" id="TIGR00795">
    <property type="entry name" value="lctP"/>
    <property type="match status" value="1"/>
</dbReference>
<proteinExistence type="inferred from homology"/>
<sequence length="587" mass="61414">MGWVQDYEPVGGLWLSALLAALPIIVLLSALGVFRRSAHLSAALALLTALGIAVFAYGMPVGLAGNAALLGLVFGIWPIAWIAFHAVFFHNVTVETGRFESIKAALAGFSPDRRIQALLIAFGFGALLEGVAGGGSPIAITAAMMAALGFPPIKAVVLALLANTAPVAFGGLGNPMIVLGNVTAPLLGVEVEEATQLFSAMSGRQLPFLALIIPAFMVVVLAGWRRMVEVWPALLVTGGSFAITQFLISNYVSPSLVDVGAALAAMGSLWLLTRFWSPREVWRFDSEPAEKTDGHRAGSDAAQTGDGSGAVGDAEPAAGRLATAGRRRSGLYAWMPYLVLIVVIVVSRIGTLFPGLPAWLDVTALLQRATLDIPWAGLHEVVVRVPPITPQDADYPAVLTLDLLFSPGSVALIATIIAGVMMGARPMTLLRVYGRTIVQMRWALATIMMILSISFVMNYSGATSTLGLAFATTGVLFPLFSAFIGWLGVFLTGSDASANSLFGPMQVISAQQLDIDPTLAGGTNSSGGVMGKMISPQNLAVGATAIGQTGKESLLLRKTFLWSILLTLAVGVIALLQSTVLTGMIPH</sequence>
<feature type="transmembrane region" description="Helical" evidence="8">
    <location>
        <begin position="403"/>
        <end position="421"/>
    </location>
</feature>
<feature type="transmembrane region" description="Helical" evidence="8">
    <location>
        <begin position="254"/>
        <end position="273"/>
    </location>
</feature>
<dbReference type="EMBL" id="CP014859">
    <property type="protein sequence ID" value="AOS64338.1"/>
    <property type="molecule type" value="Genomic_DNA"/>
</dbReference>
<feature type="transmembrane region" description="Helical" evidence="8">
    <location>
        <begin position="442"/>
        <end position="462"/>
    </location>
</feature>
<dbReference type="InterPro" id="IPR003804">
    <property type="entry name" value="Lactate_perm"/>
</dbReference>
<keyword evidence="6 8" id="KW-1133">Transmembrane helix</keyword>
<evidence type="ECO:0000256" key="9">
    <source>
        <dbReference type="SAM" id="MobiDB-lite"/>
    </source>
</evidence>
<reference evidence="11" key="1">
    <citation type="submission" date="2016-03" db="EMBL/GenBank/DDBJ databases">
        <title>Complete genome sequence of the type strain Actinoalloteichus hymeniacidonis DSM 45092.</title>
        <authorList>
            <person name="Schaffert L."/>
            <person name="Albersmeier A."/>
            <person name="Winkler A."/>
            <person name="Kalinowski J."/>
            <person name="Zotchev S."/>
            <person name="Ruckert C."/>
        </authorList>
    </citation>
    <scope>NUCLEOTIDE SEQUENCE [LARGE SCALE GENOMIC DNA]</scope>
    <source>
        <strain evidence="11">HPA177(T) (DSM 45092(T))</strain>
    </source>
</reference>
<keyword evidence="4 8" id="KW-1003">Cell membrane</keyword>
<keyword evidence="11" id="KW-1185">Reference proteome</keyword>
<dbReference type="GO" id="GO:0015295">
    <property type="term" value="F:solute:proton symporter activity"/>
    <property type="evidence" value="ECO:0007669"/>
    <property type="project" value="TreeGrafter"/>
</dbReference>
<dbReference type="PANTHER" id="PTHR30003:SF0">
    <property type="entry name" value="GLYCOLATE PERMEASE GLCA-RELATED"/>
    <property type="match status" value="1"/>
</dbReference>
<protein>
    <recommendedName>
        <fullName evidence="8">L-lactate permease</fullName>
    </recommendedName>
</protein>
<keyword evidence="3 8" id="KW-0813">Transport</keyword>
<keyword evidence="7 8" id="KW-0472">Membrane</keyword>
<comment type="function">
    <text evidence="8">Uptake of L-lactate across the membrane. Can also transport D-lactate and glycolate.</text>
</comment>
<feature type="transmembrane region" description="Helical" evidence="8">
    <location>
        <begin position="231"/>
        <end position="248"/>
    </location>
</feature>
<keyword evidence="5 8" id="KW-0812">Transmembrane</keyword>
<evidence type="ECO:0000313" key="11">
    <source>
        <dbReference type="Proteomes" id="UP000095210"/>
    </source>
</evidence>
<evidence type="ECO:0000256" key="8">
    <source>
        <dbReference type="RuleBase" id="RU365092"/>
    </source>
</evidence>
<evidence type="ECO:0000256" key="3">
    <source>
        <dbReference type="ARBA" id="ARBA00022448"/>
    </source>
</evidence>
<feature type="region of interest" description="Disordered" evidence="9">
    <location>
        <begin position="287"/>
        <end position="314"/>
    </location>
</feature>
<feature type="transmembrane region" description="Helical" evidence="8">
    <location>
        <begin position="115"/>
        <end position="132"/>
    </location>
</feature>
<evidence type="ECO:0000256" key="6">
    <source>
        <dbReference type="ARBA" id="ARBA00022989"/>
    </source>
</evidence>
<feature type="compositionally biased region" description="Basic and acidic residues" evidence="9">
    <location>
        <begin position="287"/>
        <end position="298"/>
    </location>
</feature>
<evidence type="ECO:0000256" key="1">
    <source>
        <dbReference type="ARBA" id="ARBA00004651"/>
    </source>
</evidence>
<dbReference type="Pfam" id="PF02652">
    <property type="entry name" value="Lactate_perm"/>
    <property type="match status" value="1"/>
</dbReference>
<dbReference type="AlphaFoldDB" id="A0AAC9HRY3"/>
<evidence type="ECO:0000313" key="10">
    <source>
        <dbReference type="EMBL" id="AOS64338.1"/>
    </source>
</evidence>
<dbReference type="PANTHER" id="PTHR30003">
    <property type="entry name" value="L-LACTATE PERMEASE"/>
    <property type="match status" value="1"/>
</dbReference>
<gene>
    <name evidence="10" type="ORF">TL08_17690</name>
</gene>
<feature type="transmembrane region" description="Helical" evidence="8">
    <location>
        <begin position="69"/>
        <end position="94"/>
    </location>
</feature>
<feature type="transmembrane region" description="Helical" evidence="8">
    <location>
        <begin position="468"/>
        <end position="491"/>
    </location>
</feature>
<feature type="transmembrane region" description="Helical" evidence="8">
    <location>
        <begin position="331"/>
        <end position="350"/>
    </location>
</feature>
<accession>A0AAC9HRY3</accession>
<feature type="transmembrane region" description="Helical" evidence="8">
    <location>
        <begin position="167"/>
        <end position="186"/>
    </location>
</feature>
<feature type="transmembrane region" description="Helical" evidence="8">
    <location>
        <begin position="138"/>
        <end position="160"/>
    </location>
</feature>
<dbReference type="RefSeq" id="WP_069853838.1">
    <property type="nucleotide sequence ID" value="NZ_CP014859.1"/>
</dbReference>
<organism evidence="10 11">
    <name type="scientific">Actinoalloteichus hymeniacidonis</name>
    <dbReference type="NCBI Taxonomy" id="340345"/>
    <lineage>
        <taxon>Bacteria</taxon>
        <taxon>Bacillati</taxon>
        <taxon>Actinomycetota</taxon>
        <taxon>Actinomycetes</taxon>
        <taxon>Pseudonocardiales</taxon>
        <taxon>Pseudonocardiaceae</taxon>
        <taxon>Actinoalloteichus</taxon>
    </lineage>
</organism>
<evidence type="ECO:0000256" key="5">
    <source>
        <dbReference type="ARBA" id="ARBA00022692"/>
    </source>
</evidence>
<feature type="transmembrane region" description="Helical" evidence="8">
    <location>
        <begin position="12"/>
        <end position="34"/>
    </location>
</feature>
<dbReference type="KEGG" id="ahm:TL08_17690"/>
<comment type="similarity">
    <text evidence="2 8">Belongs to the lactate permease family.</text>
</comment>
<evidence type="ECO:0000256" key="7">
    <source>
        <dbReference type="ARBA" id="ARBA00023136"/>
    </source>
</evidence>
<feature type="transmembrane region" description="Helical" evidence="8">
    <location>
        <begin position="560"/>
        <end position="585"/>
    </location>
</feature>
<name>A0AAC9HRY3_9PSEU</name>
<evidence type="ECO:0000256" key="4">
    <source>
        <dbReference type="ARBA" id="ARBA00022475"/>
    </source>
</evidence>
<feature type="transmembrane region" description="Helical" evidence="8">
    <location>
        <begin position="41"/>
        <end position="63"/>
    </location>
</feature>
<feature type="transmembrane region" description="Helical" evidence="8">
    <location>
        <begin position="206"/>
        <end position="224"/>
    </location>
</feature>
<dbReference type="Proteomes" id="UP000095210">
    <property type="component" value="Chromosome"/>
</dbReference>